<keyword evidence="4 5" id="KW-0472">Membrane</keyword>
<evidence type="ECO:0000256" key="5">
    <source>
        <dbReference type="SAM" id="Phobius"/>
    </source>
</evidence>
<evidence type="ECO:0000256" key="2">
    <source>
        <dbReference type="ARBA" id="ARBA00022692"/>
    </source>
</evidence>
<evidence type="ECO:0000256" key="3">
    <source>
        <dbReference type="ARBA" id="ARBA00022989"/>
    </source>
</evidence>
<sequence length="229" mass="24162">MNPVAVATIQAVLAAIVALVLLKTLAARTGARDLGRGFLWVCALLALANLLGVAVVSLAGDGAANMMRPVLRTLRMADWPLTGVALLLACAAWMRKPSAGGTSTIADFASRPETAAGLSVYVALGFFAFEIGKLAHDAQMREFFLNSGYPATFMYAVMAAEIVGAIGLMFERTRRFAALWLAVIMIGAIGTHVRNGDPFSDSLDALRMLLISVSILALSHRSKTPLPSG</sequence>
<evidence type="ECO:0000256" key="1">
    <source>
        <dbReference type="ARBA" id="ARBA00004141"/>
    </source>
</evidence>
<evidence type="ECO:0000256" key="4">
    <source>
        <dbReference type="ARBA" id="ARBA00023136"/>
    </source>
</evidence>
<dbReference type="InterPro" id="IPR032808">
    <property type="entry name" value="DoxX"/>
</dbReference>
<keyword evidence="7" id="KW-1185">Reference proteome</keyword>
<dbReference type="GO" id="GO:0016020">
    <property type="term" value="C:membrane"/>
    <property type="evidence" value="ECO:0007669"/>
    <property type="project" value="UniProtKB-SubCell"/>
</dbReference>
<dbReference type="AlphaFoldDB" id="A0A4U5JT71"/>
<dbReference type="OrthoDB" id="795468at2"/>
<comment type="caution">
    <text evidence="6">The sequence shown here is derived from an EMBL/GenBank/DDBJ whole genome shotgun (WGS) entry which is preliminary data.</text>
</comment>
<dbReference type="Pfam" id="PF13564">
    <property type="entry name" value="DoxX_2"/>
    <property type="match status" value="1"/>
</dbReference>
<feature type="transmembrane region" description="Helical" evidence="5">
    <location>
        <begin position="114"/>
        <end position="132"/>
    </location>
</feature>
<dbReference type="EMBL" id="SZUA01000001">
    <property type="protein sequence ID" value="TKR33030.1"/>
    <property type="molecule type" value="Genomic_DNA"/>
</dbReference>
<reference evidence="6 7" key="1">
    <citation type="submission" date="2019-04" db="EMBL/GenBank/DDBJ databases">
        <title>Reference strain of H23.</title>
        <authorList>
            <person name="Luo X."/>
        </authorList>
    </citation>
    <scope>NUCLEOTIDE SEQUENCE [LARGE SCALE GENOMIC DNA]</scope>
    <source>
        <strain evidence="6 7">H23</strain>
    </source>
</reference>
<feature type="transmembrane region" description="Helical" evidence="5">
    <location>
        <begin position="153"/>
        <end position="170"/>
    </location>
</feature>
<evidence type="ECO:0000313" key="6">
    <source>
        <dbReference type="EMBL" id="TKR33030.1"/>
    </source>
</evidence>
<organism evidence="6 7">
    <name type="scientific">Luteimonas gilva</name>
    <dbReference type="NCBI Taxonomy" id="2572684"/>
    <lineage>
        <taxon>Bacteria</taxon>
        <taxon>Pseudomonadati</taxon>
        <taxon>Pseudomonadota</taxon>
        <taxon>Gammaproteobacteria</taxon>
        <taxon>Lysobacterales</taxon>
        <taxon>Lysobacteraceae</taxon>
        <taxon>Luteimonas</taxon>
    </lineage>
</organism>
<dbReference type="Proteomes" id="UP000308707">
    <property type="component" value="Unassembled WGS sequence"/>
</dbReference>
<gene>
    <name evidence="6" type="ORF">FCE95_01550</name>
</gene>
<proteinExistence type="predicted"/>
<name>A0A4U5JT71_9GAMM</name>
<keyword evidence="3 5" id="KW-1133">Transmembrane helix</keyword>
<accession>A0A4U5JT71</accession>
<feature type="transmembrane region" description="Helical" evidence="5">
    <location>
        <begin position="176"/>
        <end position="193"/>
    </location>
</feature>
<evidence type="ECO:0000313" key="7">
    <source>
        <dbReference type="Proteomes" id="UP000308707"/>
    </source>
</evidence>
<feature type="transmembrane region" description="Helical" evidence="5">
    <location>
        <begin position="37"/>
        <end position="64"/>
    </location>
</feature>
<dbReference type="RefSeq" id="WP_137265240.1">
    <property type="nucleotide sequence ID" value="NZ_SZUA01000001.1"/>
</dbReference>
<protein>
    <submittedName>
        <fullName evidence="6">DoxX family protein</fullName>
    </submittedName>
</protein>
<feature type="transmembrane region" description="Helical" evidence="5">
    <location>
        <begin position="76"/>
        <end position="94"/>
    </location>
</feature>
<comment type="subcellular location">
    <subcellularLocation>
        <location evidence="1">Membrane</location>
        <topology evidence="1">Multi-pass membrane protein</topology>
    </subcellularLocation>
</comment>
<keyword evidence="2 5" id="KW-0812">Transmembrane</keyword>